<keyword evidence="4" id="KW-1003">Cell membrane</keyword>
<proteinExistence type="inferred from homology"/>
<organism evidence="10 11">
    <name type="scientific">Nitrincola tapanii</name>
    <dbReference type="NCBI Taxonomy" id="1708751"/>
    <lineage>
        <taxon>Bacteria</taxon>
        <taxon>Pseudomonadati</taxon>
        <taxon>Pseudomonadota</taxon>
        <taxon>Gammaproteobacteria</taxon>
        <taxon>Oceanospirillales</taxon>
        <taxon>Oceanospirillaceae</taxon>
        <taxon>Nitrincola</taxon>
    </lineage>
</organism>
<keyword evidence="6 8" id="KW-1133">Transmembrane helix</keyword>
<keyword evidence="3" id="KW-0813">Transport</keyword>
<evidence type="ECO:0000256" key="5">
    <source>
        <dbReference type="ARBA" id="ARBA00022692"/>
    </source>
</evidence>
<evidence type="ECO:0000256" key="7">
    <source>
        <dbReference type="ARBA" id="ARBA00023136"/>
    </source>
</evidence>
<evidence type="ECO:0000256" key="3">
    <source>
        <dbReference type="ARBA" id="ARBA00022448"/>
    </source>
</evidence>
<accession>A0A5A9WAI2</accession>
<keyword evidence="5 8" id="KW-0812">Transmembrane</keyword>
<dbReference type="GO" id="GO:0005886">
    <property type="term" value="C:plasma membrane"/>
    <property type="evidence" value="ECO:0007669"/>
    <property type="project" value="UniProtKB-SubCell"/>
</dbReference>
<comment type="subcellular location">
    <subcellularLocation>
        <location evidence="1">Cell membrane</location>
        <topology evidence="1">Multi-pass membrane protein</topology>
    </subcellularLocation>
</comment>
<evidence type="ECO:0000256" key="6">
    <source>
        <dbReference type="ARBA" id="ARBA00022989"/>
    </source>
</evidence>
<dbReference type="InterPro" id="IPR000620">
    <property type="entry name" value="EamA_dom"/>
</dbReference>
<feature type="transmembrane region" description="Helical" evidence="8">
    <location>
        <begin position="5"/>
        <end position="25"/>
    </location>
</feature>
<name>A0A5A9WAI2_9GAMM</name>
<dbReference type="PANTHER" id="PTHR22911:SF137">
    <property type="entry name" value="SOLUTE CARRIER FAMILY 35 MEMBER G2-RELATED"/>
    <property type="match status" value="1"/>
</dbReference>
<dbReference type="Pfam" id="PF00892">
    <property type="entry name" value="EamA"/>
    <property type="match status" value="2"/>
</dbReference>
<protein>
    <submittedName>
        <fullName evidence="10">EamA family transporter RarD</fullName>
    </submittedName>
</protein>
<evidence type="ECO:0000313" key="10">
    <source>
        <dbReference type="EMBL" id="KAA0876441.1"/>
    </source>
</evidence>
<dbReference type="SUPFAM" id="SSF103481">
    <property type="entry name" value="Multidrug resistance efflux transporter EmrE"/>
    <property type="match status" value="2"/>
</dbReference>
<evidence type="ECO:0000256" key="1">
    <source>
        <dbReference type="ARBA" id="ARBA00004651"/>
    </source>
</evidence>
<dbReference type="Proteomes" id="UP000325302">
    <property type="component" value="Unassembled WGS sequence"/>
</dbReference>
<dbReference type="InterPro" id="IPR037185">
    <property type="entry name" value="EmrE-like"/>
</dbReference>
<reference evidence="10 11" key="1">
    <citation type="submission" date="2019-03" db="EMBL/GenBank/DDBJ databases">
        <title>Nitrincola sp. nov. isolated from an Indian soda lake.</title>
        <authorList>
            <person name="Joshi A."/>
            <person name="Thite S.V."/>
            <person name="Joseph N."/>
            <person name="Dhotre D."/>
            <person name="Moorthy M."/>
            <person name="Shouche Y.S."/>
        </authorList>
    </citation>
    <scope>NUCLEOTIDE SEQUENCE [LARGE SCALE GENOMIC DNA]</scope>
    <source>
        <strain evidence="10 11">MEB193</strain>
    </source>
</reference>
<dbReference type="InterPro" id="IPR004626">
    <property type="entry name" value="RarD"/>
</dbReference>
<dbReference type="EMBL" id="SMRS01000001">
    <property type="protein sequence ID" value="KAA0876441.1"/>
    <property type="molecule type" value="Genomic_DNA"/>
</dbReference>
<evidence type="ECO:0000256" key="2">
    <source>
        <dbReference type="ARBA" id="ARBA00007362"/>
    </source>
</evidence>
<feature type="transmembrane region" description="Helical" evidence="8">
    <location>
        <begin position="263"/>
        <end position="283"/>
    </location>
</feature>
<sequence>MPGIWLALGAYVLWGCFPLYFYHLSHVSPPEILANRIVWSLAMTLIFTLIVGRMTDLWRLLGQSQGMFWLAVSAQLLAGNWLLFIWAVGQQRAVEASLGFFITPLVSLLLGWLILKERLHPLQGVAAVIAASAILWEMFSLGHLPWVSLGLAFSFGLYGLVRKQFPVDALNGLTVETLWMTPMALIWLGWIWSQGEYQLALGSEMKTSVMLLLLGVVTAVPLLLYNAATKRLDLSLVGFIMYINPTLQFLIAVFVLQETSPPQRMVTFLLIWIALAFFVAGLWRRTRTYRKIV</sequence>
<feature type="transmembrane region" description="Helical" evidence="8">
    <location>
        <begin position="37"/>
        <end position="55"/>
    </location>
</feature>
<dbReference type="OrthoDB" id="369870at2"/>
<comment type="caution">
    <text evidence="10">The sequence shown here is derived from an EMBL/GenBank/DDBJ whole genome shotgun (WGS) entry which is preliminary data.</text>
</comment>
<keyword evidence="11" id="KW-1185">Reference proteome</keyword>
<evidence type="ECO:0000259" key="9">
    <source>
        <dbReference type="Pfam" id="PF00892"/>
    </source>
</evidence>
<feature type="transmembrane region" description="Helical" evidence="8">
    <location>
        <begin position="94"/>
        <end position="115"/>
    </location>
</feature>
<feature type="transmembrane region" description="Helical" evidence="8">
    <location>
        <begin position="67"/>
        <end position="88"/>
    </location>
</feature>
<feature type="transmembrane region" description="Helical" evidence="8">
    <location>
        <begin position="205"/>
        <end position="224"/>
    </location>
</feature>
<dbReference type="NCBIfam" id="TIGR00688">
    <property type="entry name" value="rarD"/>
    <property type="match status" value="1"/>
</dbReference>
<feature type="transmembrane region" description="Helical" evidence="8">
    <location>
        <begin position="145"/>
        <end position="161"/>
    </location>
</feature>
<dbReference type="RefSeq" id="WP_149389690.1">
    <property type="nucleotide sequence ID" value="NZ_SMRS01000001.1"/>
</dbReference>
<feature type="transmembrane region" description="Helical" evidence="8">
    <location>
        <begin position="173"/>
        <end position="193"/>
    </location>
</feature>
<dbReference type="AlphaFoldDB" id="A0A5A9WAI2"/>
<keyword evidence="7 8" id="KW-0472">Membrane</keyword>
<evidence type="ECO:0000256" key="4">
    <source>
        <dbReference type="ARBA" id="ARBA00022475"/>
    </source>
</evidence>
<feature type="transmembrane region" description="Helical" evidence="8">
    <location>
        <begin position="236"/>
        <end position="257"/>
    </location>
</feature>
<dbReference type="PANTHER" id="PTHR22911">
    <property type="entry name" value="ACYL-MALONYL CONDENSING ENZYME-RELATED"/>
    <property type="match status" value="1"/>
</dbReference>
<comment type="similarity">
    <text evidence="2">Belongs to the EamA transporter family.</text>
</comment>
<evidence type="ECO:0000313" key="11">
    <source>
        <dbReference type="Proteomes" id="UP000325302"/>
    </source>
</evidence>
<feature type="domain" description="EamA" evidence="9">
    <location>
        <begin position="2"/>
        <end position="135"/>
    </location>
</feature>
<feature type="domain" description="EamA" evidence="9">
    <location>
        <begin position="149"/>
        <end position="278"/>
    </location>
</feature>
<evidence type="ECO:0000256" key="8">
    <source>
        <dbReference type="SAM" id="Phobius"/>
    </source>
</evidence>
<gene>
    <name evidence="10" type="primary">rarD</name>
    <name evidence="10" type="ORF">E1H14_01565</name>
</gene>